<feature type="non-terminal residue" evidence="1">
    <location>
        <position position="1"/>
    </location>
</feature>
<dbReference type="AlphaFoldDB" id="X1RVU1"/>
<protein>
    <submittedName>
        <fullName evidence="1">Uncharacterized protein</fullName>
    </submittedName>
</protein>
<evidence type="ECO:0000313" key="1">
    <source>
        <dbReference type="EMBL" id="GAI71036.1"/>
    </source>
</evidence>
<proteinExistence type="predicted"/>
<organism evidence="1">
    <name type="scientific">marine sediment metagenome</name>
    <dbReference type="NCBI Taxonomy" id="412755"/>
    <lineage>
        <taxon>unclassified sequences</taxon>
        <taxon>metagenomes</taxon>
        <taxon>ecological metagenomes</taxon>
    </lineage>
</organism>
<dbReference type="EMBL" id="BARV01045719">
    <property type="protein sequence ID" value="GAI71036.1"/>
    <property type="molecule type" value="Genomic_DNA"/>
</dbReference>
<sequence length="47" mass="5759">PDFEVSEDLTAYAFHRQLFFISEIMCPEFMRFIELTHPDILGHLEWW</sequence>
<name>X1RVU1_9ZZZZ</name>
<feature type="non-terminal residue" evidence="1">
    <location>
        <position position="47"/>
    </location>
</feature>
<comment type="caution">
    <text evidence="1">The sequence shown here is derived from an EMBL/GenBank/DDBJ whole genome shotgun (WGS) entry which is preliminary data.</text>
</comment>
<accession>X1RVU1</accession>
<reference evidence="1" key="1">
    <citation type="journal article" date="2014" name="Front. Microbiol.">
        <title>High frequency of phylogenetically diverse reductive dehalogenase-homologous genes in deep subseafloor sedimentary metagenomes.</title>
        <authorList>
            <person name="Kawai M."/>
            <person name="Futagami T."/>
            <person name="Toyoda A."/>
            <person name="Takaki Y."/>
            <person name="Nishi S."/>
            <person name="Hori S."/>
            <person name="Arai W."/>
            <person name="Tsubouchi T."/>
            <person name="Morono Y."/>
            <person name="Uchiyama I."/>
            <person name="Ito T."/>
            <person name="Fujiyama A."/>
            <person name="Inagaki F."/>
            <person name="Takami H."/>
        </authorList>
    </citation>
    <scope>NUCLEOTIDE SEQUENCE</scope>
    <source>
        <strain evidence="1">Expedition CK06-06</strain>
    </source>
</reference>
<gene>
    <name evidence="1" type="ORF">S06H3_66764</name>
</gene>